<sequence length="80" mass="8879">MPPPPTTDCRLLSSCSLPPPLPRISTQWQHHLVLVDCLIFLPCAVTINQPIRLLPSGCCYRSCRNRSITGAIQLSIRIVV</sequence>
<dbReference type="Gramene" id="TKW13996">
    <property type="protein sequence ID" value="TKW13996"/>
    <property type="gene ID" value="SEVIR_5G138050v2"/>
</dbReference>
<proteinExistence type="predicted"/>
<accession>A0A4V6D6D6</accession>
<keyword evidence="2" id="KW-1185">Reference proteome</keyword>
<reference evidence="1" key="1">
    <citation type="submission" date="2019-03" db="EMBL/GenBank/DDBJ databases">
        <title>WGS assembly of Setaria viridis.</title>
        <authorList>
            <person name="Huang P."/>
            <person name="Jenkins J."/>
            <person name="Grimwood J."/>
            <person name="Barry K."/>
            <person name="Healey A."/>
            <person name="Mamidi S."/>
            <person name="Sreedasyam A."/>
            <person name="Shu S."/>
            <person name="Feldman M."/>
            <person name="Wu J."/>
            <person name="Yu Y."/>
            <person name="Chen C."/>
            <person name="Johnson J."/>
            <person name="Rokhsar D."/>
            <person name="Baxter I."/>
            <person name="Schmutz J."/>
            <person name="Brutnell T."/>
            <person name="Kellogg E."/>
        </authorList>
    </citation>
    <scope>NUCLEOTIDE SEQUENCE [LARGE SCALE GENOMIC DNA]</scope>
</reference>
<dbReference type="EMBL" id="CM016556">
    <property type="protein sequence ID" value="TKW13996.1"/>
    <property type="molecule type" value="Genomic_DNA"/>
</dbReference>
<name>A0A4V6D6D6_SETVI</name>
<dbReference type="Proteomes" id="UP000298652">
    <property type="component" value="Chromosome 5"/>
</dbReference>
<organism evidence="1 2">
    <name type="scientific">Setaria viridis</name>
    <name type="common">Green bristlegrass</name>
    <name type="synonym">Setaria italica subsp. viridis</name>
    <dbReference type="NCBI Taxonomy" id="4556"/>
    <lineage>
        <taxon>Eukaryota</taxon>
        <taxon>Viridiplantae</taxon>
        <taxon>Streptophyta</taxon>
        <taxon>Embryophyta</taxon>
        <taxon>Tracheophyta</taxon>
        <taxon>Spermatophyta</taxon>
        <taxon>Magnoliopsida</taxon>
        <taxon>Liliopsida</taxon>
        <taxon>Poales</taxon>
        <taxon>Poaceae</taxon>
        <taxon>PACMAD clade</taxon>
        <taxon>Panicoideae</taxon>
        <taxon>Panicodae</taxon>
        <taxon>Paniceae</taxon>
        <taxon>Cenchrinae</taxon>
        <taxon>Setaria</taxon>
    </lineage>
</organism>
<evidence type="ECO:0000313" key="2">
    <source>
        <dbReference type="Proteomes" id="UP000298652"/>
    </source>
</evidence>
<dbReference type="AlphaFoldDB" id="A0A4V6D6D6"/>
<evidence type="ECO:0000313" key="1">
    <source>
        <dbReference type="EMBL" id="TKW13996.1"/>
    </source>
</evidence>
<gene>
    <name evidence="1" type="ORF">SEVIR_5G138050v2</name>
</gene>
<protein>
    <submittedName>
        <fullName evidence="1">Uncharacterized protein</fullName>
    </submittedName>
</protein>